<comment type="caution">
    <text evidence="8">The sequence shown here is derived from an EMBL/GenBank/DDBJ whole genome shotgun (WGS) entry which is preliminary data.</text>
</comment>
<protein>
    <recommendedName>
        <fullName evidence="7">Xylanolytic transcriptional activator regulatory domain-containing protein</fullName>
    </recommendedName>
</protein>
<feature type="domain" description="Xylanolytic transcriptional activator regulatory" evidence="7">
    <location>
        <begin position="65"/>
        <end position="272"/>
    </location>
</feature>
<dbReference type="GO" id="GO:0000981">
    <property type="term" value="F:DNA-binding transcription factor activity, RNA polymerase II-specific"/>
    <property type="evidence" value="ECO:0007669"/>
    <property type="project" value="InterPro"/>
</dbReference>
<accession>A0A2U1J9E3</accession>
<dbReference type="EMBL" id="MBFU01000143">
    <property type="protein sequence ID" value="PWA01655.1"/>
    <property type="molecule type" value="Genomic_DNA"/>
</dbReference>
<evidence type="ECO:0000256" key="3">
    <source>
        <dbReference type="ARBA" id="ARBA00023015"/>
    </source>
</evidence>
<dbReference type="InterPro" id="IPR007219">
    <property type="entry name" value="XnlR_reg_dom"/>
</dbReference>
<evidence type="ECO:0000256" key="1">
    <source>
        <dbReference type="ARBA" id="ARBA00004123"/>
    </source>
</evidence>
<keyword evidence="2" id="KW-0479">Metal-binding</keyword>
<keyword evidence="4" id="KW-0804">Transcription</keyword>
<evidence type="ECO:0000313" key="8">
    <source>
        <dbReference type="EMBL" id="PWA01655.1"/>
    </source>
</evidence>
<evidence type="ECO:0000256" key="6">
    <source>
        <dbReference type="SAM" id="MobiDB-lite"/>
    </source>
</evidence>
<keyword evidence="5" id="KW-0539">Nucleus</keyword>
<keyword evidence="3" id="KW-0805">Transcription regulation</keyword>
<dbReference type="AlphaFoldDB" id="A0A2U1J9E3"/>
<dbReference type="GO" id="GO:0008270">
    <property type="term" value="F:zinc ion binding"/>
    <property type="evidence" value="ECO:0007669"/>
    <property type="project" value="InterPro"/>
</dbReference>
<comment type="subcellular location">
    <subcellularLocation>
        <location evidence="1">Nucleus</location>
    </subcellularLocation>
</comment>
<dbReference type="GO" id="GO:0003677">
    <property type="term" value="F:DNA binding"/>
    <property type="evidence" value="ECO:0007669"/>
    <property type="project" value="InterPro"/>
</dbReference>
<dbReference type="GO" id="GO:0006351">
    <property type="term" value="P:DNA-templated transcription"/>
    <property type="evidence" value="ECO:0007669"/>
    <property type="project" value="InterPro"/>
</dbReference>
<evidence type="ECO:0000256" key="5">
    <source>
        <dbReference type="ARBA" id="ARBA00023242"/>
    </source>
</evidence>
<feature type="region of interest" description="Disordered" evidence="6">
    <location>
        <begin position="616"/>
        <end position="635"/>
    </location>
</feature>
<gene>
    <name evidence="8" type="ORF">BB558_002223</name>
</gene>
<dbReference type="GO" id="GO:0005634">
    <property type="term" value="C:nucleus"/>
    <property type="evidence" value="ECO:0007669"/>
    <property type="project" value="UniProtKB-SubCell"/>
</dbReference>
<dbReference type="InterPro" id="IPR050815">
    <property type="entry name" value="TF_fung"/>
</dbReference>
<feature type="compositionally biased region" description="Low complexity" evidence="6">
    <location>
        <begin position="1"/>
        <end position="15"/>
    </location>
</feature>
<dbReference type="Proteomes" id="UP000245591">
    <property type="component" value="Unassembled WGS sequence"/>
</dbReference>
<dbReference type="Pfam" id="PF04082">
    <property type="entry name" value="Fungal_trans"/>
    <property type="match status" value="1"/>
</dbReference>
<sequence>MSSSDNNKTQSSSKNPEPKLDFTHIHPNVAKELMISLTSIYPTLMLPIRATEFIYKLSTNLYPKYLCLSMAALYKNSQTEIKDLAKRKLCNMLIEQAIELLESEKNFKDPNYLWACCCIFCYTSGNVDNLNYKKASAFASNFVRLSKIYLMDQKKKYISTKDSEEELEFKRRVWWVYYIFTRSSVISNGSLPVIEDKDILVNFPSKDFRWRYETDSIKLPPDFEILENNVNTQDKSGFFGDRFEFLIKSFVLFGSIALFLKNRWNKKKFDLKKDKINFRHFVQKIKELEVLIENMYPLKIYPINNIHNDLSGKLLLNILTEPLIIYYIVKQLHSSMNIFLYQSELVRYLDRALVSNRIIYAKHQCTDAAMTQSNMLAWFVKTIPEDYWETLSLPFLLFGAVVLQSYNFIPNHEKAKEYSSGLDNILQLYTAFGKKVEIAVSFTGYLEYIADFRKKAYDISKFDNNVHLMKPYAIFESDTIPWLAAHYGSYFFLACCFEKSFSTLNISEYLGLSEVESRKRGRAELEFDTRLDFEEFIPDTKLASPSTVFKIKKDPVIEQQSTNNEYSNRIEQFFNFAKEMSGSSPHSTSKYMYQYMANTVASSIFSQVFSEMADTKTIQDETTLETNEMKRPEEE</sequence>
<organism evidence="8 9">
    <name type="scientific">Smittium angustum</name>
    <dbReference type="NCBI Taxonomy" id="133377"/>
    <lineage>
        <taxon>Eukaryota</taxon>
        <taxon>Fungi</taxon>
        <taxon>Fungi incertae sedis</taxon>
        <taxon>Zoopagomycota</taxon>
        <taxon>Kickxellomycotina</taxon>
        <taxon>Harpellomycetes</taxon>
        <taxon>Harpellales</taxon>
        <taxon>Legeriomycetaceae</taxon>
        <taxon>Smittium</taxon>
    </lineage>
</organism>
<dbReference type="PANTHER" id="PTHR47338">
    <property type="entry name" value="ZN(II)2CYS6 TRANSCRIPTION FACTOR (EUROFUNG)-RELATED"/>
    <property type="match status" value="1"/>
</dbReference>
<dbReference type="PANTHER" id="PTHR47338:SF5">
    <property type="entry name" value="ZN(II)2CYS6 TRANSCRIPTION FACTOR (EUROFUNG)"/>
    <property type="match status" value="1"/>
</dbReference>
<feature type="region of interest" description="Disordered" evidence="6">
    <location>
        <begin position="1"/>
        <end position="21"/>
    </location>
</feature>
<keyword evidence="9" id="KW-1185">Reference proteome</keyword>
<dbReference type="CDD" id="cd12148">
    <property type="entry name" value="fungal_TF_MHR"/>
    <property type="match status" value="1"/>
</dbReference>
<evidence type="ECO:0000256" key="4">
    <source>
        <dbReference type="ARBA" id="ARBA00023163"/>
    </source>
</evidence>
<evidence type="ECO:0000256" key="2">
    <source>
        <dbReference type="ARBA" id="ARBA00022723"/>
    </source>
</evidence>
<evidence type="ECO:0000259" key="7">
    <source>
        <dbReference type="Pfam" id="PF04082"/>
    </source>
</evidence>
<proteinExistence type="predicted"/>
<reference evidence="8 9" key="1">
    <citation type="journal article" date="2018" name="MBio">
        <title>Comparative Genomics Reveals the Core Gene Toolbox for the Fungus-Insect Symbiosis.</title>
        <authorList>
            <person name="Wang Y."/>
            <person name="Stata M."/>
            <person name="Wang W."/>
            <person name="Stajich J.E."/>
            <person name="White M.M."/>
            <person name="Moncalvo J.M."/>
        </authorList>
    </citation>
    <scope>NUCLEOTIDE SEQUENCE [LARGE SCALE GENOMIC DNA]</scope>
    <source>
        <strain evidence="8 9">AUS-126-30</strain>
    </source>
</reference>
<name>A0A2U1J9E3_SMIAN</name>
<evidence type="ECO:0000313" key="9">
    <source>
        <dbReference type="Proteomes" id="UP000245591"/>
    </source>
</evidence>